<dbReference type="SUPFAM" id="SSF82185">
    <property type="entry name" value="Histone H3 K4-specific methyltransferase SET7/9 N-terminal domain"/>
    <property type="match status" value="1"/>
</dbReference>
<feature type="region of interest" description="Disordered" evidence="1">
    <location>
        <begin position="13"/>
        <end position="36"/>
    </location>
</feature>
<dbReference type="GeneID" id="34567729"/>
<organism evidence="3 4">
    <name type="scientific">Pandoravirus dulcis</name>
    <dbReference type="NCBI Taxonomy" id="1349409"/>
    <lineage>
        <taxon>Viruses</taxon>
        <taxon>Pandoravirus</taxon>
    </lineage>
</organism>
<dbReference type="Proteomes" id="UP000201566">
    <property type="component" value="Segment"/>
</dbReference>
<protein>
    <submittedName>
        <fullName evidence="3">F-box domain containing protein</fullName>
    </submittedName>
</protein>
<evidence type="ECO:0000256" key="1">
    <source>
        <dbReference type="SAM" id="MobiDB-lite"/>
    </source>
</evidence>
<dbReference type="EMBL" id="KC977570">
    <property type="protein sequence ID" value="ATE82479.1"/>
    <property type="molecule type" value="Genomic_DNA"/>
</dbReference>
<dbReference type="SUPFAM" id="SSF141571">
    <property type="entry name" value="Pentapeptide repeat-like"/>
    <property type="match status" value="1"/>
</dbReference>
<evidence type="ECO:0000313" key="4">
    <source>
        <dbReference type="Proteomes" id="UP000201566"/>
    </source>
</evidence>
<reference evidence="3 4" key="1">
    <citation type="journal article" date="2013" name="Science">
        <title>Pandoraviruses: amoeba viruses with genomes up to 2.5 Mb reaching that of parasitic eukaryotes.</title>
        <authorList>
            <person name="Philippe N."/>
            <person name="Legendre M."/>
            <person name="Doutre G."/>
            <person name="Coute Y."/>
            <person name="Poirot O."/>
            <person name="Lescot M."/>
            <person name="Arslan D."/>
            <person name="Seltzer V."/>
            <person name="Bertaux L."/>
            <person name="Bruley C."/>
            <person name="Garin J."/>
            <person name="Claverie J.M."/>
            <person name="Abergel C."/>
        </authorList>
    </citation>
    <scope>NUCLEOTIDE SEQUENCE [LARGE SCALE GENOMIC DNA]</scope>
    <source>
        <strain evidence="3">Melbourne</strain>
    </source>
</reference>
<dbReference type="InterPro" id="IPR036047">
    <property type="entry name" value="F-box-like_dom_sf"/>
</dbReference>
<dbReference type="Pfam" id="PF12937">
    <property type="entry name" value="F-box-like"/>
    <property type="match status" value="1"/>
</dbReference>
<dbReference type="Gene3D" id="2.160.20.80">
    <property type="entry name" value="E3 ubiquitin-protein ligase SopA"/>
    <property type="match status" value="1"/>
</dbReference>
<dbReference type="Gene3D" id="1.20.1280.50">
    <property type="match status" value="1"/>
</dbReference>
<gene>
    <name evidence="3" type="ORF">pdul_cds_234</name>
</gene>
<dbReference type="RefSeq" id="YP_009430188.1">
    <property type="nucleotide sequence ID" value="NC_021858.1"/>
</dbReference>
<dbReference type="PROSITE" id="PS50181">
    <property type="entry name" value="FBOX"/>
    <property type="match status" value="1"/>
</dbReference>
<proteinExistence type="predicted"/>
<name>A0A291AU82_9VIRU</name>
<dbReference type="InterPro" id="IPR001810">
    <property type="entry name" value="F-box_dom"/>
</dbReference>
<feature type="domain" description="F-box" evidence="2">
    <location>
        <begin position="51"/>
        <end position="97"/>
    </location>
</feature>
<evidence type="ECO:0000259" key="2">
    <source>
        <dbReference type="PROSITE" id="PS50181"/>
    </source>
</evidence>
<sequence length="814" mass="88752">MGNAEVCRCVPKRGRRATTTQRPTQADTTKKGGNLSVHARESPTAAMLAPPVCLLALPVELLVEILSSLSVRSLAATDSVCASLHAMVRCDHLWARLYRRDFGRTSAPDEHTDAASYGRRFRWLYVLEVARQRRHPVYLANGRYIGVVPSSDGTTYESGEWAVAFDGQNSTPRLVLDGYATATYVKGDAVKKEAHDVDPTIRSREGLWRAGAFVGPGRVVSHISNQFRAERFGPRGIDGHGEATYGNDRYIGLFNGLQRHGRGTFVRPADYRVYAEWASNERNGRGIWTRTKATQQESHAGQFVGGRYVGSGVRRGADDSIQQSIWAGFDKPSVYSVERKPYSDASSDRGAVSVVRIVRPESDGWRLDYVNARGHVLTRTKDAARITAAASTDVVIGGPAYVVLIAIGDARESRLAGRRIWGHKWTASPDTQRRDFATLPADLHSQGARLWAAYLTSSHCLVRPDVAADCVRALTERAADAEVSLDWRSPEDDIDPATLGLGLPFGEALPAKVDDDDDQEAACASRKEPRVRCFLTGALVHATDCDFVSSGRLYARDSLATWYCVAGPHRNTDPETGTDLCAGRDWKMPWCVWMSNVPPRLLAWAVRDTAARHPLWSVAGRERVRAIVADVTGALDKRQTAIDPWTTLASGESLAAPGPTDGRMLAGFDGLVIKNVEVRHHAWDPRGPWRLGAPVDPPVDPTLQPFEADDRDPSPTAYLASHGVVVADVGVASFLGSRLTAVHFFGQRFEGASFAGASLTACVFVDCQFRGTAFFDAFTGGGCVFHNCLVDRGADAEPMSQDGIIERIRSVGVL</sequence>
<feature type="compositionally biased region" description="Low complexity" evidence="1">
    <location>
        <begin position="17"/>
        <end position="27"/>
    </location>
</feature>
<dbReference type="SUPFAM" id="SSF81383">
    <property type="entry name" value="F-box domain"/>
    <property type="match status" value="1"/>
</dbReference>
<evidence type="ECO:0000313" key="3">
    <source>
        <dbReference type="EMBL" id="ATE82479.1"/>
    </source>
</evidence>
<accession>A0A291AU82</accession>
<dbReference type="KEGG" id="vg:34567729"/>